<evidence type="ECO:0000256" key="6">
    <source>
        <dbReference type="RuleBase" id="RU003925"/>
    </source>
</evidence>
<dbReference type="GO" id="GO:0005525">
    <property type="term" value="F:GTP binding"/>
    <property type="evidence" value="ECO:0007669"/>
    <property type="project" value="UniProtKB-KW"/>
</dbReference>
<comment type="caution">
    <text evidence="8">The sequence shown here is derived from an EMBL/GenBank/DDBJ whole genome shotgun (WGS) entry which is preliminary data.</text>
</comment>
<proteinExistence type="inferred from homology"/>
<dbReference type="InterPro" id="IPR027417">
    <property type="entry name" value="P-loop_NTPase"/>
</dbReference>
<evidence type="ECO:0000256" key="2">
    <source>
        <dbReference type="ARBA" id="ARBA00022741"/>
    </source>
</evidence>
<dbReference type="CDD" id="cd04159">
    <property type="entry name" value="Arl10_like"/>
    <property type="match status" value="1"/>
</dbReference>
<keyword evidence="3 4" id="KW-0342">GTP-binding</keyword>
<dbReference type="PANTHER" id="PTHR45732">
    <property type="entry name" value="ADP-RIBOSYLATION FACTOR-LIKE PROTEIN 8"/>
    <property type="match status" value="1"/>
</dbReference>
<dbReference type="GO" id="GO:0046872">
    <property type="term" value="F:metal ion binding"/>
    <property type="evidence" value="ECO:0007669"/>
    <property type="project" value="UniProtKB-KW"/>
</dbReference>
<protein>
    <recommendedName>
        <fullName evidence="10">GTP-binding protein</fullName>
    </recommendedName>
</protein>
<comment type="similarity">
    <text evidence="1 6">Belongs to the small GTPase superfamily. Arf family.</text>
</comment>
<reference evidence="8" key="1">
    <citation type="submission" date="2020-07" db="EMBL/GenBank/DDBJ databases">
        <title>Draft Genome Sequence of a Deep-Sea Yeast, Naganishia (Cryptococcus) liquefaciens strain N6.</title>
        <authorList>
            <person name="Han Y.W."/>
            <person name="Kajitani R."/>
            <person name="Morimoto H."/>
            <person name="Parhat M."/>
            <person name="Tsubouchi H."/>
            <person name="Bakenova O."/>
            <person name="Ogata M."/>
            <person name="Argunhan B."/>
            <person name="Aoki R."/>
            <person name="Kajiwara S."/>
            <person name="Itoh T."/>
            <person name="Iwasaki H."/>
        </authorList>
    </citation>
    <scope>NUCLEOTIDE SEQUENCE</scope>
    <source>
        <strain evidence="8">N6</strain>
    </source>
</reference>
<name>A0A8H3TS31_9TREE</name>
<dbReference type="FunFam" id="3.40.50.300:FF:001120">
    <property type="entry name" value="ADP-ribosylation factor family"/>
    <property type="match status" value="1"/>
</dbReference>
<feature type="binding site" evidence="4">
    <location>
        <position position="74"/>
    </location>
    <ligand>
        <name>GTP</name>
        <dbReference type="ChEBI" id="CHEBI:37565"/>
    </ligand>
</feature>
<dbReference type="InterPro" id="IPR005225">
    <property type="entry name" value="Small_GTP-bd"/>
</dbReference>
<keyword evidence="7" id="KW-0732">Signal</keyword>
<feature type="chain" id="PRO_5034423721" description="GTP-binding protein" evidence="7">
    <location>
        <begin position="19"/>
        <end position="182"/>
    </location>
</feature>
<dbReference type="Pfam" id="PF00025">
    <property type="entry name" value="Arf"/>
    <property type="match status" value="1"/>
</dbReference>
<keyword evidence="5" id="KW-0479">Metal-binding</keyword>
<evidence type="ECO:0000256" key="7">
    <source>
        <dbReference type="SAM" id="SignalP"/>
    </source>
</evidence>
<dbReference type="SMART" id="SM00175">
    <property type="entry name" value="RAB"/>
    <property type="match status" value="1"/>
</dbReference>
<dbReference type="SMART" id="SM00177">
    <property type="entry name" value="ARF"/>
    <property type="match status" value="1"/>
</dbReference>
<dbReference type="InterPro" id="IPR001806">
    <property type="entry name" value="Small_GTPase"/>
</dbReference>
<feature type="binding site" evidence="4">
    <location>
        <begin position="27"/>
        <end position="34"/>
    </location>
    <ligand>
        <name>GTP</name>
        <dbReference type="ChEBI" id="CHEBI:37565"/>
    </ligand>
</feature>
<dbReference type="NCBIfam" id="TIGR00231">
    <property type="entry name" value="small_GTP"/>
    <property type="match status" value="1"/>
</dbReference>
<keyword evidence="2 4" id="KW-0547">Nucleotide-binding</keyword>
<feature type="binding site" evidence="4">
    <location>
        <begin position="130"/>
        <end position="133"/>
    </location>
    <ligand>
        <name>GTP</name>
        <dbReference type="ChEBI" id="CHEBI:37565"/>
    </ligand>
</feature>
<dbReference type="SUPFAM" id="SSF52540">
    <property type="entry name" value="P-loop containing nucleoside triphosphate hydrolases"/>
    <property type="match status" value="1"/>
</dbReference>
<dbReference type="Gene3D" id="3.40.50.300">
    <property type="entry name" value="P-loop containing nucleotide triphosphate hydrolases"/>
    <property type="match status" value="1"/>
</dbReference>
<dbReference type="SMART" id="SM00173">
    <property type="entry name" value="RAS"/>
    <property type="match status" value="1"/>
</dbReference>
<evidence type="ECO:0000313" key="9">
    <source>
        <dbReference type="Proteomes" id="UP000620104"/>
    </source>
</evidence>
<accession>A0A8H3TS31</accession>
<dbReference type="PANTHER" id="PTHR45732:SF7">
    <property type="entry name" value="ADP-RIBOSYLATION FACTOR-LIKE PROTEIN 8"/>
    <property type="match status" value="1"/>
</dbReference>
<dbReference type="PROSITE" id="PS51417">
    <property type="entry name" value="ARF"/>
    <property type="match status" value="1"/>
</dbReference>
<evidence type="ECO:0000256" key="3">
    <source>
        <dbReference type="ARBA" id="ARBA00023134"/>
    </source>
</evidence>
<feature type="signal peptide" evidence="7">
    <location>
        <begin position="1"/>
        <end position="18"/>
    </location>
</feature>
<dbReference type="AlphaFoldDB" id="A0A8H3TS31"/>
<dbReference type="SMART" id="SM00178">
    <property type="entry name" value="SAR"/>
    <property type="match status" value="1"/>
</dbReference>
<dbReference type="InterPro" id="IPR044154">
    <property type="entry name" value="Arl8a/8b"/>
</dbReference>
<dbReference type="GO" id="GO:0015031">
    <property type="term" value="P:protein transport"/>
    <property type="evidence" value="ECO:0007669"/>
    <property type="project" value="InterPro"/>
</dbReference>
<dbReference type="PRINTS" id="PR00328">
    <property type="entry name" value="SAR1GTPBP"/>
</dbReference>
<keyword evidence="5" id="KW-0460">Magnesium</keyword>
<dbReference type="SMART" id="SM00174">
    <property type="entry name" value="RHO"/>
    <property type="match status" value="1"/>
</dbReference>
<feature type="binding site" evidence="5">
    <location>
        <position position="34"/>
    </location>
    <ligand>
        <name>Mg(2+)</name>
        <dbReference type="ChEBI" id="CHEBI:18420"/>
    </ligand>
</feature>
<evidence type="ECO:0000256" key="5">
    <source>
        <dbReference type="PIRSR" id="PIRSR606689-2"/>
    </source>
</evidence>
<evidence type="ECO:0000313" key="8">
    <source>
        <dbReference type="EMBL" id="GHJ86180.1"/>
    </source>
</evidence>
<dbReference type="GO" id="GO:0098852">
    <property type="term" value="C:lytic vacuole membrane"/>
    <property type="evidence" value="ECO:0007669"/>
    <property type="project" value="TreeGrafter"/>
</dbReference>
<organism evidence="8 9">
    <name type="scientific">Naganishia liquefaciens</name>
    <dbReference type="NCBI Taxonomy" id="104408"/>
    <lineage>
        <taxon>Eukaryota</taxon>
        <taxon>Fungi</taxon>
        <taxon>Dikarya</taxon>
        <taxon>Basidiomycota</taxon>
        <taxon>Agaricomycotina</taxon>
        <taxon>Tremellomycetes</taxon>
        <taxon>Filobasidiales</taxon>
        <taxon>Filobasidiaceae</taxon>
        <taxon>Naganishia</taxon>
    </lineage>
</organism>
<dbReference type="GO" id="GO:0003924">
    <property type="term" value="F:GTPase activity"/>
    <property type="evidence" value="ECO:0007669"/>
    <property type="project" value="InterPro"/>
</dbReference>
<dbReference type="EMBL" id="BLZA01000017">
    <property type="protein sequence ID" value="GHJ86180.1"/>
    <property type="molecule type" value="Genomic_DNA"/>
</dbReference>
<dbReference type="PROSITE" id="PS51419">
    <property type="entry name" value="RAB"/>
    <property type="match status" value="1"/>
</dbReference>
<dbReference type="Proteomes" id="UP000620104">
    <property type="component" value="Unassembled WGS sequence"/>
</dbReference>
<keyword evidence="9" id="KW-1185">Reference proteome</keyword>
<evidence type="ECO:0000256" key="1">
    <source>
        <dbReference type="ARBA" id="ARBA00010290"/>
    </source>
</evidence>
<gene>
    <name evidence="8" type="ORF">NliqN6_2582</name>
</gene>
<dbReference type="OrthoDB" id="2011769at2759"/>
<dbReference type="InterPro" id="IPR006689">
    <property type="entry name" value="Small_GTPase_ARF/SAR"/>
</dbReference>
<evidence type="ECO:0008006" key="10">
    <source>
        <dbReference type="Google" id="ProtNLM"/>
    </source>
</evidence>
<feature type="binding site" evidence="5">
    <location>
        <position position="52"/>
    </location>
    <ligand>
        <name>Mg(2+)</name>
        <dbReference type="ChEBI" id="CHEBI:18420"/>
    </ligand>
</feature>
<sequence>MAYLFSNLLNWLRGLFFAKHLEVTIVGLQASGKTSLVNVLGANQFSEDVVPTVAFNLRQVRKGNVVMKIWDVAGQPKFRNMWDRYARGADAILYVVDAADKASIPTAASELQSLLAVPALAGVPLLVLANKNDLPGALGVDDLIAEMALDKIQNRPVSCYSTSNKTKHNLDIVLAWLSQRAH</sequence>
<evidence type="ECO:0000256" key="4">
    <source>
        <dbReference type="PIRSR" id="PIRSR606689-1"/>
    </source>
</evidence>